<keyword evidence="4" id="KW-1185">Reference proteome</keyword>
<dbReference type="InterPro" id="IPR013783">
    <property type="entry name" value="Ig-like_fold"/>
</dbReference>
<keyword evidence="2" id="KW-0732">Signal</keyword>
<dbReference type="KEGG" id="hoh:Hoch_6407"/>
<proteinExistence type="predicted"/>
<dbReference type="InterPro" id="IPR036116">
    <property type="entry name" value="FN3_sf"/>
</dbReference>
<dbReference type="InterPro" id="IPR018391">
    <property type="entry name" value="PQQ_b-propeller_rpt"/>
</dbReference>
<dbReference type="SMART" id="SM00564">
    <property type="entry name" value="PQQ"/>
    <property type="match status" value="2"/>
</dbReference>
<organism evidence="3 4">
    <name type="scientific">Haliangium ochraceum (strain DSM 14365 / JCM 11303 / SMP-2)</name>
    <dbReference type="NCBI Taxonomy" id="502025"/>
    <lineage>
        <taxon>Bacteria</taxon>
        <taxon>Pseudomonadati</taxon>
        <taxon>Myxococcota</taxon>
        <taxon>Polyangia</taxon>
        <taxon>Haliangiales</taxon>
        <taxon>Kofleriaceae</taxon>
        <taxon>Haliangium</taxon>
    </lineage>
</organism>
<dbReference type="HOGENOM" id="CLU_383503_0_0_7"/>
<dbReference type="PROSITE" id="PS51257">
    <property type="entry name" value="PROKAR_LIPOPROTEIN"/>
    <property type="match status" value="1"/>
</dbReference>
<sequence length="718" mass="76559">MILRTLGGAGLLALACALISPRPAGAVLTSTWDVDSYKEWDAGEAEDAFLTSMGEVRPGWASDRQVLDDISGVWTALQSRDGTVYLGTDEDGRIVRVRGGKVDELASIPDVVAVVALAEGEGDTLYAGTMPGGAVWRINTKSGKAESLAELPKAETVWALAMAKDGRTLYAGTGPEGELHALDTRTGKSRVAFASEDKRILSVAVGGDGGVWLGTSDKAQVFRHDPKSGDTRAMADFAGNEVSALATWSEGAVVCANDFEEPSTTGFKTKAAIDKARKRKKEGQAADMPDAGTAPGADKPTPAGAKPARKGARKGKGAVYRVFSDGRMKQLHALSATYCSAVVVTEGGQIFAGAGDEGRVYLIDTDDSVATAFDVEERIVAALMYRPEAAHDRGLAFATSDAAALYRTTGRATRATYTSDVFDTEAPSRFGTMRWHGEGKLLVETRTGNTAEPGKGWSAFAKLAQVGRSGGASHSGRVTSPPGRYVQYRVRLGGGEAVLRKSRLYYLPANEATEVTEVEIEVKGVRPGVTLDGGPVSTRSAEMAVSWDVDNPDKDKTEYTVEVRREGEALWRPLRQTPQTGTSLDWNTEMYPDGYYRLRVTANDRRSNSLDRAQEAHRVSELFVVDNERPRVEGLKVTYPRATARASDSASAIAEMSFAVDDGPWQVGASDDGLFDSTSETLLVDLPRDLAPGLHTLAIRVADEAGNIGAASVTFSVK</sequence>
<dbReference type="SUPFAM" id="SSF101898">
    <property type="entry name" value="NHL repeat"/>
    <property type="match status" value="1"/>
</dbReference>
<evidence type="ECO:0000256" key="2">
    <source>
        <dbReference type="SAM" id="SignalP"/>
    </source>
</evidence>
<feature type="chain" id="PRO_5003010320" evidence="2">
    <location>
        <begin position="27"/>
        <end position="718"/>
    </location>
</feature>
<evidence type="ECO:0000256" key="1">
    <source>
        <dbReference type="SAM" id="MobiDB-lite"/>
    </source>
</evidence>
<accession>D0LP50</accession>
<name>D0LP50_HALO1</name>
<evidence type="ECO:0000313" key="4">
    <source>
        <dbReference type="Proteomes" id="UP000001880"/>
    </source>
</evidence>
<protein>
    <submittedName>
        <fullName evidence="3">Pyrrolo-quinoline quinone beta-propeller repeat protein</fullName>
    </submittedName>
</protein>
<feature type="region of interest" description="Disordered" evidence="1">
    <location>
        <begin position="271"/>
        <end position="313"/>
    </location>
</feature>
<gene>
    <name evidence="3" type="ordered locus">Hoch_6407</name>
</gene>
<dbReference type="Gene3D" id="2.60.40.10">
    <property type="entry name" value="Immunoglobulins"/>
    <property type="match status" value="1"/>
</dbReference>
<dbReference type="Proteomes" id="UP000001880">
    <property type="component" value="Chromosome"/>
</dbReference>
<feature type="signal peptide" evidence="2">
    <location>
        <begin position="1"/>
        <end position="26"/>
    </location>
</feature>
<dbReference type="EMBL" id="CP001804">
    <property type="protein sequence ID" value="ACY18876.1"/>
    <property type="molecule type" value="Genomic_DNA"/>
</dbReference>
<reference evidence="3 4" key="1">
    <citation type="journal article" date="2010" name="Stand. Genomic Sci.">
        <title>Complete genome sequence of Haliangium ochraceum type strain (SMP-2).</title>
        <authorList>
            <consortium name="US DOE Joint Genome Institute (JGI-PGF)"/>
            <person name="Ivanova N."/>
            <person name="Daum C."/>
            <person name="Lang E."/>
            <person name="Abt B."/>
            <person name="Kopitz M."/>
            <person name="Saunders E."/>
            <person name="Lapidus A."/>
            <person name="Lucas S."/>
            <person name="Glavina Del Rio T."/>
            <person name="Nolan M."/>
            <person name="Tice H."/>
            <person name="Copeland A."/>
            <person name="Cheng J.F."/>
            <person name="Chen F."/>
            <person name="Bruce D."/>
            <person name="Goodwin L."/>
            <person name="Pitluck S."/>
            <person name="Mavromatis K."/>
            <person name="Pati A."/>
            <person name="Mikhailova N."/>
            <person name="Chen A."/>
            <person name="Palaniappan K."/>
            <person name="Land M."/>
            <person name="Hauser L."/>
            <person name="Chang Y.J."/>
            <person name="Jeffries C.D."/>
            <person name="Detter J.C."/>
            <person name="Brettin T."/>
            <person name="Rohde M."/>
            <person name="Goker M."/>
            <person name="Bristow J."/>
            <person name="Markowitz V."/>
            <person name="Eisen J.A."/>
            <person name="Hugenholtz P."/>
            <person name="Kyrpides N.C."/>
            <person name="Klenk H.P."/>
        </authorList>
    </citation>
    <scope>NUCLEOTIDE SEQUENCE [LARGE SCALE GENOMIC DNA]</scope>
    <source>
        <strain evidence="4">DSM 14365 / CIP 107738 / JCM 11303 / AJ 13395 / SMP-2</strain>
    </source>
</reference>
<dbReference type="SUPFAM" id="SSF49265">
    <property type="entry name" value="Fibronectin type III"/>
    <property type="match status" value="1"/>
</dbReference>
<dbReference type="eggNOG" id="COG3292">
    <property type="taxonomic scope" value="Bacteria"/>
</dbReference>
<dbReference type="AlphaFoldDB" id="D0LP50"/>
<evidence type="ECO:0000313" key="3">
    <source>
        <dbReference type="EMBL" id="ACY18876.1"/>
    </source>
</evidence>
<dbReference type="Gene3D" id="2.130.10.10">
    <property type="entry name" value="YVTN repeat-like/Quinoprotein amine dehydrogenase"/>
    <property type="match status" value="1"/>
</dbReference>
<dbReference type="STRING" id="502025.Hoch_6407"/>
<dbReference type="InterPro" id="IPR015943">
    <property type="entry name" value="WD40/YVTN_repeat-like_dom_sf"/>
</dbReference>